<evidence type="ECO:0000313" key="4">
    <source>
        <dbReference type="Proteomes" id="UP000235670"/>
    </source>
</evidence>
<dbReference type="STRING" id="84135.GCA_001052115_01121"/>
<dbReference type="InterPro" id="IPR003583">
    <property type="entry name" value="Hlx-hairpin-Hlx_DNA-bd_motif"/>
</dbReference>
<feature type="domain" description="Helix-hairpin-helix DNA-binding motif class 1" evidence="2">
    <location>
        <begin position="162"/>
        <end position="181"/>
    </location>
</feature>
<feature type="transmembrane region" description="Helical" evidence="1">
    <location>
        <begin position="20"/>
        <end position="38"/>
    </location>
</feature>
<dbReference type="EMBL" id="PNGT01000005">
    <property type="protein sequence ID" value="PMC52280.1"/>
    <property type="molecule type" value="Genomic_DNA"/>
</dbReference>
<proteinExistence type="predicted"/>
<evidence type="ECO:0000256" key="1">
    <source>
        <dbReference type="SAM" id="Phobius"/>
    </source>
</evidence>
<dbReference type="GO" id="GO:0015628">
    <property type="term" value="P:protein secretion by the type II secretion system"/>
    <property type="evidence" value="ECO:0007669"/>
    <property type="project" value="TreeGrafter"/>
</dbReference>
<comment type="caution">
    <text evidence="3">The sequence shown here is derived from an EMBL/GenBank/DDBJ whole genome shotgun (WGS) entry which is preliminary data.</text>
</comment>
<reference evidence="3 4" key="1">
    <citation type="submission" date="2017-09" db="EMBL/GenBank/DDBJ databases">
        <title>Bacterial strain isolated from the female urinary microbiota.</title>
        <authorList>
            <person name="Thomas-White K."/>
            <person name="Kumar N."/>
            <person name="Forster S."/>
            <person name="Putonti C."/>
            <person name="Lawley T."/>
            <person name="Wolfe A.J."/>
        </authorList>
    </citation>
    <scope>NUCLEOTIDE SEQUENCE [LARGE SCALE GENOMIC DNA]</scope>
    <source>
        <strain evidence="3 4">UMB0186</strain>
    </source>
</reference>
<dbReference type="Gene3D" id="3.10.20.600">
    <property type="match status" value="1"/>
</dbReference>
<dbReference type="Gene3D" id="1.10.150.280">
    <property type="entry name" value="AF1531-like domain"/>
    <property type="match status" value="1"/>
</dbReference>
<keyword evidence="1" id="KW-0812">Transmembrane</keyword>
<keyword evidence="1" id="KW-0472">Membrane</keyword>
<dbReference type="NCBIfam" id="TIGR00426">
    <property type="entry name" value="competence protein ComEA helix-hairpin-helix repeat region"/>
    <property type="match status" value="1"/>
</dbReference>
<dbReference type="GO" id="GO:0003677">
    <property type="term" value="F:DNA binding"/>
    <property type="evidence" value="ECO:0007669"/>
    <property type="project" value="InterPro"/>
</dbReference>
<gene>
    <name evidence="3" type="ORF">CJ218_05435</name>
</gene>
<sequence length="214" mass="23899">MKITKEDFVIFIKQNIKTIFLALICSLFIVGGVYYIFFSGYKTEDYSDANFSAQNYQTNSDKDKNDKKESGEKVIVDVKGAVKNPGVYESTKDKRVKDIIEEAGGLLDDADTSNINLSEKLKDQMVVYVLKNGEKPKQIMNSSSSSNGSNSEVININTATKEQLMKISGIGKTKAEAIIEYREKNGDFKSKEDITKVKGIGKSTFEKIKDKIEV</sequence>
<dbReference type="Proteomes" id="UP000235670">
    <property type="component" value="Unassembled WGS sequence"/>
</dbReference>
<dbReference type="RefSeq" id="WP_102189892.1">
    <property type="nucleotide sequence ID" value="NZ_PNGT01000005.1"/>
</dbReference>
<dbReference type="InterPro" id="IPR010994">
    <property type="entry name" value="RuvA_2-like"/>
</dbReference>
<dbReference type="SUPFAM" id="SSF47781">
    <property type="entry name" value="RuvA domain 2-like"/>
    <property type="match status" value="1"/>
</dbReference>
<dbReference type="AlphaFoldDB" id="A0A2N6SEC9"/>
<dbReference type="Pfam" id="PF10531">
    <property type="entry name" value="SLBB"/>
    <property type="match status" value="1"/>
</dbReference>
<dbReference type="OrthoDB" id="9790239at2"/>
<dbReference type="InterPro" id="IPR051675">
    <property type="entry name" value="Endo/Exo/Phosphatase_dom_1"/>
</dbReference>
<dbReference type="PANTHER" id="PTHR21180">
    <property type="entry name" value="ENDONUCLEASE/EXONUCLEASE/PHOSPHATASE FAMILY DOMAIN-CONTAINING PROTEIN 1"/>
    <property type="match status" value="1"/>
</dbReference>
<evidence type="ECO:0000259" key="2">
    <source>
        <dbReference type="SMART" id="SM00278"/>
    </source>
</evidence>
<evidence type="ECO:0000313" key="3">
    <source>
        <dbReference type="EMBL" id="PMC52280.1"/>
    </source>
</evidence>
<accession>A0A2N6SEC9</accession>
<name>A0A2N6SEC9_9BACL</name>
<feature type="domain" description="Helix-hairpin-helix DNA-binding motif class 1" evidence="2">
    <location>
        <begin position="192"/>
        <end position="211"/>
    </location>
</feature>
<dbReference type="InterPro" id="IPR019554">
    <property type="entry name" value="Soluble_ligand-bd"/>
</dbReference>
<protein>
    <submittedName>
        <fullName evidence="3">Competence protein ComE</fullName>
    </submittedName>
</protein>
<dbReference type="GO" id="GO:0006281">
    <property type="term" value="P:DNA repair"/>
    <property type="evidence" value="ECO:0007669"/>
    <property type="project" value="InterPro"/>
</dbReference>
<keyword evidence="1" id="KW-1133">Transmembrane helix</keyword>
<dbReference type="GO" id="GO:0015627">
    <property type="term" value="C:type II protein secretion system complex"/>
    <property type="evidence" value="ECO:0007669"/>
    <property type="project" value="TreeGrafter"/>
</dbReference>
<dbReference type="Pfam" id="PF12836">
    <property type="entry name" value="HHH_3"/>
    <property type="match status" value="1"/>
</dbReference>
<organism evidence="3 4">
    <name type="scientific">Gemella sanguinis</name>
    <dbReference type="NCBI Taxonomy" id="84135"/>
    <lineage>
        <taxon>Bacteria</taxon>
        <taxon>Bacillati</taxon>
        <taxon>Bacillota</taxon>
        <taxon>Bacilli</taxon>
        <taxon>Bacillales</taxon>
        <taxon>Gemellaceae</taxon>
        <taxon>Gemella</taxon>
    </lineage>
</organism>
<dbReference type="PANTHER" id="PTHR21180:SF32">
    <property type="entry name" value="ENDONUCLEASE_EXONUCLEASE_PHOSPHATASE FAMILY DOMAIN-CONTAINING PROTEIN 1"/>
    <property type="match status" value="1"/>
</dbReference>
<dbReference type="SMART" id="SM00278">
    <property type="entry name" value="HhH1"/>
    <property type="match status" value="2"/>
</dbReference>
<dbReference type="InterPro" id="IPR004509">
    <property type="entry name" value="Competence_ComEA_HhH"/>
</dbReference>